<name>A0A6J6HEN2_9ZZZZ</name>
<feature type="domain" description="N-acetyltransferase" evidence="2">
    <location>
        <begin position="6"/>
        <end position="93"/>
    </location>
</feature>
<dbReference type="GO" id="GO:0016747">
    <property type="term" value="F:acyltransferase activity, transferring groups other than amino-acyl groups"/>
    <property type="evidence" value="ECO:0007669"/>
    <property type="project" value="InterPro"/>
</dbReference>
<dbReference type="SUPFAM" id="SSF55729">
    <property type="entry name" value="Acyl-CoA N-acyltransferases (Nat)"/>
    <property type="match status" value="1"/>
</dbReference>
<dbReference type="InterPro" id="IPR000182">
    <property type="entry name" value="GNAT_dom"/>
</dbReference>
<proteinExistence type="predicted"/>
<dbReference type="Pfam" id="PF14542">
    <property type="entry name" value="Acetyltransf_CG"/>
    <property type="match status" value="1"/>
</dbReference>
<dbReference type="Gene3D" id="3.40.630.30">
    <property type="match status" value="1"/>
</dbReference>
<dbReference type="CDD" id="cd04301">
    <property type="entry name" value="NAT_SF"/>
    <property type="match status" value="1"/>
</dbReference>
<reference evidence="3" key="1">
    <citation type="submission" date="2020-05" db="EMBL/GenBank/DDBJ databases">
        <authorList>
            <person name="Chiriac C."/>
            <person name="Salcher M."/>
            <person name="Ghai R."/>
            <person name="Kavagutti S V."/>
        </authorList>
    </citation>
    <scope>NUCLEOTIDE SEQUENCE</scope>
</reference>
<dbReference type="PANTHER" id="PTHR31435:SF10">
    <property type="entry name" value="BSR4717 PROTEIN"/>
    <property type="match status" value="1"/>
</dbReference>
<accession>A0A6J6HEN2</accession>
<protein>
    <submittedName>
        <fullName evidence="3">Unannotated protein</fullName>
    </submittedName>
</protein>
<evidence type="ECO:0000313" key="3">
    <source>
        <dbReference type="EMBL" id="CAB4612151.1"/>
    </source>
</evidence>
<dbReference type="PROSITE" id="PS51729">
    <property type="entry name" value="GNAT_YJDJ"/>
    <property type="match status" value="1"/>
</dbReference>
<feature type="domain" description="N-acetyltransferase" evidence="1">
    <location>
        <begin position="1"/>
        <end position="97"/>
    </location>
</feature>
<evidence type="ECO:0000259" key="1">
    <source>
        <dbReference type="PROSITE" id="PS51186"/>
    </source>
</evidence>
<gene>
    <name evidence="3" type="ORF">UFOPK1843_00906</name>
</gene>
<dbReference type="InterPro" id="IPR031165">
    <property type="entry name" value="GNAT_YJDJ"/>
</dbReference>
<sequence>MNPEVIHQPDQNRYAIFLDGEEVGEASYTKREDRWVFDHTFVNPAHQGKNLAAILIREAFVDIRENQHVLVEPTCSYVVRYMEKRPETHDLLALPIEEAVAACKLPPRN</sequence>
<evidence type="ECO:0000259" key="2">
    <source>
        <dbReference type="PROSITE" id="PS51729"/>
    </source>
</evidence>
<dbReference type="AlphaFoldDB" id="A0A6J6HEN2"/>
<dbReference type="InterPro" id="IPR016181">
    <property type="entry name" value="Acyl_CoA_acyltransferase"/>
</dbReference>
<organism evidence="3">
    <name type="scientific">freshwater metagenome</name>
    <dbReference type="NCBI Taxonomy" id="449393"/>
    <lineage>
        <taxon>unclassified sequences</taxon>
        <taxon>metagenomes</taxon>
        <taxon>ecological metagenomes</taxon>
    </lineage>
</organism>
<dbReference type="InterPro" id="IPR045057">
    <property type="entry name" value="Gcn5-rel_NAT"/>
</dbReference>
<dbReference type="EMBL" id="CAEZUR010000073">
    <property type="protein sequence ID" value="CAB4612151.1"/>
    <property type="molecule type" value="Genomic_DNA"/>
</dbReference>
<dbReference type="PANTHER" id="PTHR31435">
    <property type="entry name" value="PROTEIN NATD1"/>
    <property type="match status" value="1"/>
</dbReference>
<dbReference type="PROSITE" id="PS51186">
    <property type="entry name" value="GNAT"/>
    <property type="match status" value="1"/>
</dbReference>